<evidence type="ECO:0000313" key="1">
    <source>
        <dbReference type="EMBL" id="EOA92816.1"/>
    </source>
</evidence>
<feature type="non-terminal residue" evidence="1">
    <location>
        <position position="76"/>
    </location>
</feature>
<dbReference type="EMBL" id="KB808957">
    <property type="protein sequence ID" value="EOA92816.1"/>
    <property type="molecule type" value="Genomic_DNA"/>
</dbReference>
<accession>R0J7A3</accession>
<reference evidence="2" key="1">
    <citation type="journal article" date="2013" name="Nat. Genet.">
        <title>The duck genome and transcriptome provide insight into an avian influenza virus reservoir species.</title>
        <authorList>
            <person name="Huang Y."/>
            <person name="Li Y."/>
            <person name="Burt D.W."/>
            <person name="Chen H."/>
            <person name="Zhang Y."/>
            <person name="Qian W."/>
            <person name="Kim H."/>
            <person name="Gan S."/>
            <person name="Zhao Y."/>
            <person name="Li J."/>
            <person name="Yi K."/>
            <person name="Feng H."/>
            <person name="Zhu P."/>
            <person name="Li B."/>
            <person name="Liu Q."/>
            <person name="Fairley S."/>
            <person name="Magor K.E."/>
            <person name="Du Z."/>
            <person name="Hu X."/>
            <person name="Goodman L."/>
            <person name="Tafer H."/>
            <person name="Vignal A."/>
            <person name="Lee T."/>
            <person name="Kim K.W."/>
            <person name="Sheng Z."/>
            <person name="An Y."/>
            <person name="Searle S."/>
            <person name="Herrero J."/>
            <person name="Groenen M.A."/>
            <person name="Crooijmans R.P."/>
            <person name="Faraut T."/>
            <person name="Cai Q."/>
            <person name="Webster R.G."/>
            <person name="Aldridge J.R."/>
            <person name="Warren W.C."/>
            <person name="Bartschat S."/>
            <person name="Kehr S."/>
            <person name="Marz M."/>
            <person name="Stadler P.F."/>
            <person name="Smith J."/>
            <person name="Kraus R.H."/>
            <person name="Zhao Y."/>
            <person name="Ren L."/>
            <person name="Fei J."/>
            <person name="Morisson M."/>
            <person name="Kaiser P."/>
            <person name="Griffin D.K."/>
            <person name="Rao M."/>
            <person name="Pitel F."/>
            <person name="Wang J."/>
            <person name="Li N."/>
        </authorList>
    </citation>
    <scope>NUCLEOTIDE SEQUENCE [LARGE SCALE GENOMIC DNA]</scope>
</reference>
<dbReference type="Proteomes" id="UP000296049">
    <property type="component" value="Unassembled WGS sequence"/>
</dbReference>
<feature type="non-terminal residue" evidence="1">
    <location>
        <position position="1"/>
    </location>
</feature>
<dbReference type="AlphaFoldDB" id="R0J7A3"/>
<name>R0J7A3_ANAPL</name>
<protein>
    <submittedName>
        <fullName evidence="1">Uncharacterized protein</fullName>
    </submittedName>
</protein>
<keyword evidence="2" id="KW-1185">Reference proteome</keyword>
<sequence length="76" mass="8258">VSLQAAQVNNKQKYSIVSVEIKVINKSDNAPYFEPSSYTGIVSVGAAPKSLVFQAKDPSSPLMIKAEDDDFPDVRN</sequence>
<gene>
    <name evidence="1" type="ORF">Anapl_18888</name>
</gene>
<organism evidence="1 2">
    <name type="scientific">Anas platyrhynchos</name>
    <name type="common">Mallard</name>
    <name type="synonym">Anas boschas</name>
    <dbReference type="NCBI Taxonomy" id="8839"/>
    <lineage>
        <taxon>Eukaryota</taxon>
        <taxon>Metazoa</taxon>
        <taxon>Chordata</taxon>
        <taxon>Craniata</taxon>
        <taxon>Vertebrata</taxon>
        <taxon>Euteleostomi</taxon>
        <taxon>Archelosauria</taxon>
        <taxon>Archosauria</taxon>
        <taxon>Dinosauria</taxon>
        <taxon>Saurischia</taxon>
        <taxon>Theropoda</taxon>
        <taxon>Coelurosauria</taxon>
        <taxon>Aves</taxon>
        <taxon>Neognathae</taxon>
        <taxon>Galloanserae</taxon>
        <taxon>Anseriformes</taxon>
        <taxon>Anatidae</taxon>
        <taxon>Anatinae</taxon>
        <taxon>Anas</taxon>
    </lineage>
</organism>
<evidence type="ECO:0000313" key="2">
    <source>
        <dbReference type="Proteomes" id="UP000296049"/>
    </source>
</evidence>
<proteinExistence type="predicted"/>